<protein>
    <submittedName>
        <fullName evidence="1">Uncharacterized protein</fullName>
    </submittedName>
</protein>
<comment type="caution">
    <text evidence="1">The sequence shown here is derived from an EMBL/GenBank/DDBJ whole genome shotgun (WGS) entry which is preliminary data.</text>
</comment>
<evidence type="ECO:0000313" key="2">
    <source>
        <dbReference type="Proteomes" id="UP001500791"/>
    </source>
</evidence>
<proteinExistence type="predicted"/>
<accession>A0ABN0Y611</accession>
<name>A0ABN0Y611_9CAUL</name>
<dbReference type="EMBL" id="BAAAEJ010000003">
    <property type="protein sequence ID" value="GAA0384479.1"/>
    <property type="molecule type" value="Genomic_DNA"/>
</dbReference>
<sequence>MPSDYEPKPPKGEGRWTLLQQRSDRCMWQWDRTASDGHVVVTRFVIINDPARLDFDDFEEAEAIFEKMGD</sequence>
<gene>
    <name evidence="1" type="ORF">GCM10009093_09270</name>
</gene>
<dbReference type="RefSeq" id="WP_167174520.1">
    <property type="nucleotide sequence ID" value="NZ_BAAAEJ010000003.1"/>
</dbReference>
<organism evidence="1 2">
    <name type="scientific">Brevundimonas terrae</name>
    <dbReference type="NCBI Taxonomy" id="363631"/>
    <lineage>
        <taxon>Bacteria</taxon>
        <taxon>Pseudomonadati</taxon>
        <taxon>Pseudomonadota</taxon>
        <taxon>Alphaproteobacteria</taxon>
        <taxon>Caulobacterales</taxon>
        <taxon>Caulobacteraceae</taxon>
        <taxon>Brevundimonas</taxon>
    </lineage>
</organism>
<dbReference type="Proteomes" id="UP001500791">
    <property type="component" value="Unassembled WGS sequence"/>
</dbReference>
<keyword evidence="2" id="KW-1185">Reference proteome</keyword>
<reference evidence="1 2" key="1">
    <citation type="journal article" date="2019" name="Int. J. Syst. Evol. Microbiol.">
        <title>The Global Catalogue of Microorganisms (GCM) 10K type strain sequencing project: providing services to taxonomists for standard genome sequencing and annotation.</title>
        <authorList>
            <consortium name="The Broad Institute Genomics Platform"/>
            <consortium name="The Broad Institute Genome Sequencing Center for Infectious Disease"/>
            <person name="Wu L."/>
            <person name="Ma J."/>
        </authorList>
    </citation>
    <scope>NUCLEOTIDE SEQUENCE [LARGE SCALE GENOMIC DNA]</scope>
    <source>
        <strain evidence="1 2">JCM 13476</strain>
    </source>
</reference>
<evidence type="ECO:0000313" key="1">
    <source>
        <dbReference type="EMBL" id="GAA0384479.1"/>
    </source>
</evidence>